<accession>A0A7X0CGC2</accession>
<evidence type="ECO:0000313" key="2">
    <source>
        <dbReference type="Proteomes" id="UP000540787"/>
    </source>
</evidence>
<reference evidence="1 2" key="1">
    <citation type="submission" date="2020-08" db="EMBL/GenBank/DDBJ databases">
        <title>The Agave Microbiome: Exploring the role of microbial communities in plant adaptations to desert environments.</title>
        <authorList>
            <person name="Partida-Martinez L.P."/>
        </authorList>
    </citation>
    <scope>NUCLEOTIDE SEQUENCE [LARGE SCALE GENOMIC DNA]</scope>
    <source>
        <strain evidence="1 2">AT3.2</strain>
    </source>
</reference>
<proteinExistence type="predicted"/>
<keyword evidence="2" id="KW-1185">Reference proteome</keyword>
<gene>
    <name evidence="1" type="ORF">HD842_004342</name>
</gene>
<dbReference type="RefSeq" id="WP_183557265.1">
    <property type="nucleotide sequence ID" value="NZ_JACHBX010000005.1"/>
</dbReference>
<sequence length="447" mass="49619">MQTPTFTFLNHASWLLRTDGALLLVDPWLEGTVHNNACRLLDDVTRDAHVIDELNASSLPVFIWCSSSRPEHLSHSFVQRFRTEFRGIATFLCREGDWRLADALRRHRLPIATCPVGAPRALAPGLHLTAHASDEGESYCLIACGQHTLLHLGERALVSGAACRRAAAQLRAAQVRIDLLLTSFAAHATPGEAAAERGIGRMACQIDVFRPRLVVPVASFAHFSRIDNTWRNHGRPTPLDVLDAPALAPLRGIVRFMRPGAQFDLATATPAALCAQHTEALAYWMARWREQPAPLARPAQATLAELKEAFASYRDRVGVHLYGLPSLLEWLCILRPLHLALPDLHRTIVLSYRHGLRPLARDACADIAMCSGTALYLLRDGDGFNTTVAGGCFQSMRAQGMPMFRRFFLPQRVCQRVLARQRPWSIGAALLRATLVWAWRAIRTPLS</sequence>
<dbReference type="Gene3D" id="3.60.15.10">
    <property type="entry name" value="Ribonuclease Z/Hydroxyacylglutathione hydrolase-like"/>
    <property type="match status" value="1"/>
</dbReference>
<protein>
    <submittedName>
        <fullName evidence="1">Uncharacterized protein</fullName>
    </submittedName>
</protein>
<dbReference type="InterPro" id="IPR036866">
    <property type="entry name" value="RibonucZ/Hydroxyglut_hydro"/>
</dbReference>
<evidence type="ECO:0000313" key="1">
    <source>
        <dbReference type="EMBL" id="MBB6136165.1"/>
    </source>
</evidence>
<dbReference type="AlphaFoldDB" id="A0A7X0CGC2"/>
<dbReference type="EMBL" id="JACHBX010000005">
    <property type="protein sequence ID" value="MBB6136165.1"/>
    <property type="molecule type" value="Genomic_DNA"/>
</dbReference>
<comment type="caution">
    <text evidence="1">The sequence shown here is derived from an EMBL/GenBank/DDBJ whole genome shotgun (WGS) entry which is preliminary data.</text>
</comment>
<dbReference type="Proteomes" id="UP000540787">
    <property type="component" value="Unassembled WGS sequence"/>
</dbReference>
<organism evidence="1 2">
    <name type="scientific">Massilia aurea</name>
    <dbReference type="NCBI Taxonomy" id="373040"/>
    <lineage>
        <taxon>Bacteria</taxon>
        <taxon>Pseudomonadati</taxon>
        <taxon>Pseudomonadota</taxon>
        <taxon>Betaproteobacteria</taxon>
        <taxon>Burkholderiales</taxon>
        <taxon>Oxalobacteraceae</taxon>
        <taxon>Telluria group</taxon>
        <taxon>Massilia</taxon>
    </lineage>
</organism>
<name>A0A7X0CGC2_9BURK</name>